<dbReference type="OrthoDB" id="619585at2"/>
<dbReference type="InterPro" id="IPR011989">
    <property type="entry name" value="ARM-like"/>
</dbReference>
<organism evidence="1 2">
    <name type="scientific">Sphingobacterium yanglingense</name>
    <dbReference type="NCBI Taxonomy" id="1437280"/>
    <lineage>
        <taxon>Bacteria</taxon>
        <taxon>Pseudomonadati</taxon>
        <taxon>Bacteroidota</taxon>
        <taxon>Sphingobacteriia</taxon>
        <taxon>Sphingobacteriales</taxon>
        <taxon>Sphingobacteriaceae</taxon>
        <taxon>Sphingobacterium</taxon>
    </lineage>
</organism>
<keyword evidence="2" id="KW-1185">Reference proteome</keyword>
<evidence type="ECO:0000313" key="2">
    <source>
        <dbReference type="Proteomes" id="UP000295292"/>
    </source>
</evidence>
<dbReference type="RefSeq" id="WP_133585851.1">
    <property type="nucleotide sequence ID" value="NZ_SNYV01000016.1"/>
</dbReference>
<evidence type="ECO:0000313" key="1">
    <source>
        <dbReference type="EMBL" id="TDQ75974.1"/>
    </source>
</evidence>
<dbReference type="SUPFAM" id="SSF48371">
    <property type="entry name" value="ARM repeat"/>
    <property type="match status" value="2"/>
</dbReference>
<comment type="caution">
    <text evidence="1">The sequence shown here is derived from an EMBL/GenBank/DDBJ whole genome shotgun (WGS) entry which is preliminary data.</text>
</comment>
<dbReference type="Proteomes" id="UP000295292">
    <property type="component" value="Unassembled WGS sequence"/>
</dbReference>
<sequence>MQKSLFALLILFSIAVTAYGQLKIEKPSLGTSNKAFAIVVDQDTYTHTEDAIRAYQKTVEGDGIPTYIIHGVFNRPDDIKKELIKLHKTKQSLEGAVFIGNIPIPMVYDFSANSMAIPSDRFYDDLHLNFEYVKQDAAQTNLHYYKLQESSPRNINPSFYSARIYYPTLKPSDSYEAITSYLLKVAGTRRDNVLDHVVSSTSRNYYNGCTAAWKDEPKAYKEYFPFLVKRTNSLQQLAFKTNNNASILNEMQRKEVDLFLIRSDSSPILQDPKIKQLHTYPLYIILDTQPAGAFDSTAYAARQYIFNPGHTIAVQANSRPATTDINFSGLLSYGIRWGHIHNLGLNLERHLFGDPTFHFANKDTEKLNEKLSQEDNPEYWRLLLKKDNPIYQTLALYKLSANNATLSEAVTPYFETSPYRTVRLQALNALSAYKNKDFTAAVSTGLSDEYELVAQQAAVYARMIGDTTLIPSLAHVWINDKSRLRVQQIIIAAFEVFDRNRVEKSLTKALSNSNRLHQETEIESVKNSYMQPSVLEISLEQIKDKTRPTEERIALVKLLAARNYHPGIDGILDIINDRQEPIELRIAFATALGTFSHSWKREAILLNFQTLLKSKISKELKIEIERTINRLN</sequence>
<dbReference type="EMBL" id="SNYV01000016">
    <property type="protein sequence ID" value="TDQ75974.1"/>
    <property type="molecule type" value="Genomic_DNA"/>
</dbReference>
<protein>
    <submittedName>
        <fullName evidence="1">HEAT repeat protein</fullName>
    </submittedName>
</protein>
<proteinExistence type="predicted"/>
<name>A0A4R6W9X9_9SPHI</name>
<reference evidence="1 2" key="1">
    <citation type="submission" date="2019-03" db="EMBL/GenBank/DDBJ databases">
        <title>Genomic Encyclopedia of Archaeal and Bacterial Type Strains, Phase II (KMG-II): from individual species to whole genera.</title>
        <authorList>
            <person name="Goeker M."/>
        </authorList>
    </citation>
    <scope>NUCLEOTIDE SEQUENCE [LARGE SCALE GENOMIC DNA]</scope>
    <source>
        <strain evidence="1 2">DSM 28353</strain>
    </source>
</reference>
<dbReference type="AlphaFoldDB" id="A0A4R6W9X9"/>
<dbReference type="InterPro" id="IPR016024">
    <property type="entry name" value="ARM-type_fold"/>
</dbReference>
<accession>A0A4R6W9X9</accession>
<gene>
    <name evidence="1" type="ORF">CLV99_3670</name>
</gene>
<dbReference type="Gene3D" id="1.25.10.10">
    <property type="entry name" value="Leucine-rich Repeat Variant"/>
    <property type="match status" value="1"/>
</dbReference>